<dbReference type="HOGENOM" id="CLU_2658773_0_0_1"/>
<accession>A0A0E0JZC0</accession>
<proteinExistence type="predicted"/>
<dbReference type="Proteomes" id="UP000026962">
    <property type="component" value="Chromosome 2"/>
</dbReference>
<evidence type="ECO:0000313" key="1">
    <source>
        <dbReference type="EnsemblPlants" id="OPUNC02G13450.1"/>
    </source>
</evidence>
<dbReference type="EnsemblPlants" id="OPUNC02G13450.1">
    <property type="protein sequence ID" value="OPUNC02G13450.1"/>
    <property type="gene ID" value="OPUNC02G13450"/>
</dbReference>
<dbReference type="Gramene" id="OPUNC02G13450.1">
    <property type="protein sequence ID" value="OPUNC02G13450.1"/>
    <property type="gene ID" value="OPUNC02G13450"/>
</dbReference>
<evidence type="ECO:0000313" key="2">
    <source>
        <dbReference type="Proteomes" id="UP000026962"/>
    </source>
</evidence>
<organism evidence="1">
    <name type="scientific">Oryza punctata</name>
    <name type="common">Red rice</name>
    <dbReference type="NCBI Taxonomy" id="4537"/>
    <lineage>
        <taxon>Eukaryota</taxon>
        <taxon>Viridiplantae</taxon>
        <taxon>Streptophyta</taxon>
        <taxon>Embryophyta</taxon>
        <taxon>Tracheophyta</taxon>
        <taxon>Spermatophyta</taxon>
        <taxon>Magnoliopsida</taxon>
        <taxon>Liliopsida</taxon>
        <taxon>Poales</taxon>
        <taxon>Poaceae</taxon>
        <taxon>BOP clade</taxon>
        <taxon>Oryzoideae</taxon>
        <taxon>Oryzeae</taxon>
        <taxon>Oryzinae</taxon>
        <taxon>Oryza</taxon>
    </lineage>
</organism>
<reference evidence="1" key="2">
    <citation type="submission" date="2018-05" db="EMBL/GenBank/DDBJ databases">
        <title>OpunRS2 (Oryza punctata Reference Sequence Version 2).</title>
        <authorList>
            <person name="Zhang J."/>
            <person name="Kudrna D."/>
            <person name="Lee S."/>
            <person name="Talag J."/>
            <person name="Welchert J."/>
            <person name="Wing R.A."/>
        </authorList>
    </citation>
    <scope>NUCLEOTIDE SEQUENCE [LARGE SCALE GENOMIC DNA]</scope>
</reference>
<sequence>MRQAQRSGKEEASLSVDTGMWAAHGSCAVPMCLSFKVLSCGPHLLCSYMSVKLPANMFGRLLLHPVRDLYRHCYVN</sequence>
<dbReference type="AlphaFoldDB" id="A0A0E0JZC0"/>
<name>A0A0E0JZC0_ORYPU</name>
<protein>
    <submittedName>
        <fullName evidence="1">Uncharacterized protein</fullName>
    </submittedName>
</protein>
<keyword evidence="2" id="KW-1185">Reference proteome</keyword>
<reference evidence="1" key="1">
    <citation type="submission" date="2015-04" db="UniProtKB">
        <authorList>
            <consortium name="EnsemblPlants"/>
        </authorList>
    </citation>
    <scope>IDENTIFICATION</scope>
</reference>